<sequence length="668" mass="75194">MLFKLSLRNISHSIRDYAVYFITLILGVTVFYMFNALDSQSVMGMVDASSYEIIHQMMAFLYLMSFFVSFIMGFLVIYASRFLMRRRKREFSIYMLLGMSKKKISRMLLCETLLIGLFSLGIGLLLGIALSQLMSIIVARMFEADMSAYVFSVSPFALQLTIFCFGLMYFMVIVFHMVTIRSASLNAMLRAQGKSETSRSKNLWLCLIVFFIGISLLSYAYYRVTFGVNGIEITTLMRMIVYGIIATFMIFWSLSGFVLRLAMWARGFYYRGLNSFTLRELYSRINTTVSAMSIICILLFFTICIFASAMSINETFRDDLQRRVPRDVQLIHTGTQGSVRTLLQEAGFDTDMLEAVSEGHTYEDDELTLSKTLGERLEAAMSQWYAMINFDVPETIMEQSDYNRVAAVYGNAPLTLADDEYAIVCSMDIWKSIRDEALALHTAIEINGRTLRPAMDSCAEGQLEMNGMDINLGIIIVPDGLMREDQLYASWLFADYRASDAESREDAEASLQQALARSNEYFSVNLRSAIYAENTGIGMMVTFIGLYLSIVFLICSAAILALNQLAACSDSRGRYALLRSLGVSDQEISRSLFWQTLLFFGAPLALACIHSLFGLPFCGVLLLAFGVGSMQNALIPTALLLVAIYGGYFLVTYLCGRSMIMEQGTHHE</sequence>
<evidence type="ECO:0000256" key="3">
    <source>
        <dbReference type="ARBA" id="ARBA00022692"/>
    </source>
</evidence>
<feature type="transmembrane region" description="Helical" evidence="6">
    <location>
        <begin position="17"/>
        <end position="37"/>
    </location>
</feature>
<feature type="transmembrane region" description="Helical" evidence="6">
    <location>
        <begin position="108"/>
        <end position="137"/>
    </location>
</feature>
<feature type="transmembrane region" description="Helical" evidence="6">
    <location>
        <begin position="537"/>
        <end position="562"/>
    </location>
</feature>
<evidence type="ECO:0000259" key="7">
    <source>
        <dbReference type="Pfam" id="PF02687"/>
    </source>
</evidence>
<protein>
    <submittedName>
        <fullName evidence="8">ABC transporter permease</fullName>
    </submittedName>
</protein>
<reference evidence="8" key="1">
    <citation type="journal article" date="2021" name="PeerJ">
        <title>Extensive microbial diversity within the chicken gut microbiome revealed by metagenomics and culture.</title>
        <authorList>
            <person name="Gilroy R."/>
            <person name="Ravi A."/>
            <person name="Getino M."/>
            <person name="Pursley I."/>
            <person name="Horton D.L."/>
            <person name="Alikhan N.F."/>
            <person name="Baker D."/>
            <person name="Gharbi K."/>
            <person name="Hall N."/>
            <person name="Watson M."/>
            <person name="Adriaenssens E.M."/>
            <person name="Foster-Nyarko E."/>
            <person name="Jarju S."/>
            <person name="Secka A."/>
            <person name="Antonio M."/>
            <person name="Oren A."/>
            <person name="Chaudhuri R.R."/>
            <person name="La Ragione R."/>
            <person name="Hildebrand F."/>
            <person name="Pallen M.J."/>
        </authorList>
    </citation>
    <scope>NUCLEOTIDE SEQUENCE</scope>
    <source>
        <strain evidence="8">CHK187-11901</strain>
    </source>
</reference>
<feature type="transmembrane region" description="Helical" evidence="6">
    <location>
        <begin position="285"/>
        <end position="312"/>
    </location>
</feature>
<reference evidence="8" key="2">
    <citation type="submission" date="2021-04" db="EMBL/GenBank/DDBJ databases">
        <authorList>
            <person name="Gilroy R."/>
        </authorList>
    </citation>
    <scope>NUCLEOTIDE SEQUENCE</scope>
    <source>
        <strain evidence="8">CHK187-11901</strain>
    </source>
</reference>
<dbReference type="Proteomes" id="UP000823896">
    <property type="component" value="Unassembled WGS sequence"/>
</dbReference>
<dbReference type="GO" id="GO:0055085">
    <property type="term" value="P:transmembrane transport"/>
    <property type="evidence" value="ECO:0007669"/>
    <property type="project" value="UniProtKB-UniRule"/>
</dbReference>
<feature type="transmembrane region" description="Helical" evidence="6">
    <location>
        <begin position="202"/>
        <end position="222"/>
    </location>
</feature>
<dbReference type="EMBL" id="DWWM01000044">
    <property type="protein sequence ID" value="HJC36884.1"/>
    <property type="molecule type" value="Genomic_DNA"/>
</dbReference>
<feature type="domain" description="ABC3 transporter permease C-terminal" evidence="7">
    <location>
        <begin position="63"/>
        <end position="172"/>
    </location>
</feature>
<dbReference type="Pfam" id="PF02687">
    <property type="entry name" value="FtsX"/>
    <property type="match status" value="2"/>
</dbReference>
<comment type="similarity">
    <text evidence="6">Belongs to the ABC-4 integral membrane protein family.</text>
</comment>
<feature type="transmembrane region" description="Helical" evidence="6">
    <location>
        <begin position="597"/>
        <end position="627"/>
    </location>
</feature>
<evidence type="ECO:0000256" key="4">
    <source>
        <dbReference type="ARBA" id="ARBA00022989"/>
    </source>
</evidence>
<evidence type="ECO:0000256" key="1">
    <source>
        <dbReference type="ARBA" id="ARBA00004651"/>
    </source>
</evidence>
<dbReference type="InterPro" id="IPR003838">
    <property type="entry name" value="ABC3_permease_C"/>
</dbReference>
<keyword evidence="4 6" id="KW-1133">Transmembrane helix</keyword>
<evidence type="ECO:0000313" key="8">
    <source>
        <dbReference type="EMBL" id="HJC36884.1"/>
    </source>
</evidence>
<organism evidence="8 9">
    <name type="scientific">Candidatus Merdibacter merdavium</name>
    <dbReference type="NCBI Taxonomy" id="2838692"/>
    <lineage>
        <taxon>Bacteria</taxon>
        <taxon>Bacillati</taxon>
        <taxon>Bacillota</taxon>
        <taxon>Erysipelotrichia</taxon>
        <taxon>Erysipelotrichales</taxon>
        <taxon>Erysipelotrichaceae</taxon>
        <taxon>Merdibacter</taxon>
    </lineage>
</organism>
<evidence type="ECO:0000256" key="6">
    <source>
        <dbReference type="PIRNR" id="PIRNR018968"/>
    </source>
</evidence>
<name>A0A9D2SWE7_9FIRM</name>
<comment type="caution">
    <text evidence="8">The sequence shown here is derived from an EMBL/GenBank/DDBJ whole genome shotgun (WGS) entry which is preliminary data.</text>
</comment>
<evidence type="ECO:0000256" key="2">
    <source>
        <dbReference type="ARBA" id="ARBA00022475"/>
    </source>
</evidence>
<accession>A0A9D2SWE7</accession>
<dbReference type="InterPro" id="IPR027022">
    <property type="entry name" value="ABC_permease_BceB-typ"/>
</dbReference>
<keyword evidence="3 6" id="KW-0812">Transmembrane</keyword>
<evidence type="ECO:0000313" key="9">
    <source>
        <dbReference type="Proteomes" id="UP000823896"/>
    </source>
</evidence>
<feature type="transmembrane region" description="Helical" evidence="6">
    <location>
        <begin position="157"/>
        <end position="181"/>
    </location>
</feature>
<feature type="transmembrane region" description="Helical" evidence="6">
    <location>
        <begin position="242"/>
        <end position="264"/>
    </location>
</feature>
<dbReference type="AlphaFoldDB" id="A0A9D2SWE7"/>
<gene>
    <name evidence="8" type="ORF">H9702_07105</name>
</gene>
<dbReference type="PANTHER" id="PTHR46795:SF3">
    <property type="entry name" value="ABC TRANSPORTER PERMEASE"/>
    <property type="match status" value="1"/>
</dbReference>
<comment type="subcellular location">
    <subcellularLocation>
        <location evidence="1 6">Cell membrane</location>
        <topology evidence="1 6">Multi-pass membrane protein</topology>
    </subcellularLocation>
</comment>
<keyword evidence="2 6" id="KW-1003">Cell membrane</keyword>
<proteinExistence type="inferred from homology"/>
<feature type="transmembrane region" description="Helical" evidence="6">
    <location>
        <begin position="633"/>
        <end position="655"/>
    </location>
</feature>
<dbReference type="PANTHER" id="PTHR46795">
    <property type="entry name" value="ABC TRANSPORTER PERMEASE-RELATED-RELATED"/>
    <property type="match status" value="1"/>
</dbReference>
<dbReference type="PIRSF" id="PIRSF018968">
    <property type="entry name" value="ABC_permease_BceB"/>
    <property type="match status" value="1"/>
</dbReference>
<feature type="domain" description="ABC3 transporter permease C-terminal" evidence="7">
    <location>
        <begin position="548"/>
        <end position="651"/>
    </location>
</feature>
<keyword evidence="5 6" id="KW-0472">Membrane</keyword>
<dbReference type="InterPro" id="IPR052536">
    <property type="entry name" value="ABC-4_Integral_Memb_Prot"/>
</dbReference>
<dbReference type="GO" id="GO:0005886">
    <property type="term" value="C:plasma membrane"/>
    <property type="evidence" value="ECO:0007669"/>
    <property type="project" value="UniProtKB-SubCell"/>
</dbReference>
<feature type="transmembrane region" description="Helical" evidence="6">
    <location>
        <begin position="57"/>
        <end position="79"/>
    </location>
</feature>
<keyword evidence="6" id="KW-0813">Transport</keyword>
<evidence type="ECO:0000256" key="5">
    <source>
        <dbReference type="ARBA" id="ARBA00023136"/>
    </source>
</evidence>